<sequence>MISPYDEQDISMYAYQTHTGPSTRLSDTTWAKLKPNDQRTWNHLSFDGKLAIIRDHPSNPSPPPFRPGEATTFERKVNNEEVTETVETNETANNMVLSAMARNKNKHSADPQRMLSSSNDMTHDEDTANVPVMRPYHIRSMRHQGTGRTQTLLIGEPTVVLQEKTSA</sequence>
<dbReference type="AlphaFoldDB" id="A0A9K3KJT1"/>
<dbReference type="Proteomes" id="UP000693970">
    <property type="component" value="Unassembled WGS sequence"/>
</dbReference>
<evidence type="ECO:0000313" key="3">
    <source>
        <dbReference type="Proteomes" id="UP000693970"/>
    </source>
</evidence>
<organism evidence="2 3">
    <name type="scientific">Nitzschia inconspicua</name>
    <dbReference type="NCBI Taxonomy" id="303405"/>
    <lineage>
        <taxon>Eukaryota</taxon>
        <taxon>Sar</taxon>
        <taxon>Stramenopiles</taxon>
        <taxon>Ochrophyta</taxon>
        <taxon>Bacillariophyta</taxon>
        <taxon>Bacillariophyceae</taxon>
        <taxon>Bacillariophycidae</taxon>
        <taxon>Bacillariales</taxon>
        <taxon>Bacillariaceae</taxon>
        <taxon>Nitzschia</taxon>
    </lineage>
</organism>
<name>A0A9K3KJT1_9STRA</name>
<reference evidence="2" key="1">
    <citation type="journal article" date="2021" name="Sci. Rep.">
        <title>Diploid genomic architecture of Nitzschia inconspicua, an elite biomass production diatom.</title>
        <authorList>
            <person name="Oliver A."/>
            <person name="Podell S."/>
            <person name="Pinowska A."/>
            <person name="Traller J.C."/>
            <person name="Smith S.R."/>
            <person name="McClure R."/>
            <person name="Beliaev A."/>
            <person name="Bohutskyi P."/>
            <person name="Hill E.A."/>
            <person name="Rabines A."/>
            <person name="Zheng H."/>
            <person name="Allen L.Z."/>
            <person name="Kuo A."/>
            <person name="Grigoriev I.V."/>
            <person name="Allen A.E."/>
            <person name="Hazlebeck D."/>
            <person name="Allen E.E."/>
        </authorList>
    </citation>
    <scope>NUCLEOTIDE SEQUENCE</scope>
    <source>
        <strain evidence="2">Hildebrandi</strain>
    </source>
</reference>
<gene>
    <name evidence="2" type="ORF">IV203_032539</name>
</gene>
<reference evidence="2" key="2">
    <citation type="submission" date="2021-04" db="EMBL/GenBank/DDBJ databases">
        <authorList>
            <person name="Podell S."/>
        </authorList>
    </citation>
    <scope>NUCLEOTIDE SEQUENCE</scope>
    <source>
        <strain evidence="2">Hildebrandi</strain>
    </source>
</reference>
<evidence type="ECO:0000256" key="1">
    <source>
        <dbReference type="SAM" id="MobiDB-lite"/>
    </source>
</evidence>
<keyword evidence="3" id="KW-1185">Reference proteome</keyword>
<accession>A0A9K3KJT1</accession>
<proteinExistence type="predicted"/>
<dbReference type="EMBL" id="JAGRRH010000022">
    <property type="protein sequence ID" value="KAG7345008.1"/>
    <property type="molecule type" value="Genomic_DNA"/>
</dbReference>
<protein>
    <submittedName>
        <fullName evidence="2">Uncharacterized protein</fullName>
    </submittedName>
</protein>
<evidence type="ECO:0000313" key="2">
    <source>
        <dbReference type="EMBL" id="KAG7345008.1"/>
    </source>
</evidence>
<feature type="region of interest" description="Disordered" evidence="1">
    <location>
        <begin position="104"/>
        <end position="127"/>
    </location>
</feature>
<comment type="caution">
    <text evidence="2">The sequence shown here is derived from an EMBL/GenBank/DDBJ whole genome shotgun (WGS) entry which is preliminary data.</text>
</comment>